<dbReference type="InterPro" id="IPR011250">
    <property type="entry name" value="OMP/PagP_B-barrel"/>
</dbReference>
<dbReference type="RefSeq" id="WP_013844837.1">
    <property type="nucleotide sequence ID" value="NZ_CP120365.1"/>
</dbReference>
<protein>
    <submittedName>
        <fullName evidence="4">Porin family protein</fullName>
    </submittedName>
</protein>
<keyword evidence="5" id="KW-1185">Reference proteome</keyword>
<evidence type="ECO:0000256" key="1">
    <source>
        <dbReference type="ARBA" id="ARBA00022729"/>
    </source>
</evidence>
<organism evidence="4 5">
    <name type="scientific">Sinorhizobium kummerowiae</name>
    <dbReference type="NCBI Taxonomy" id="158892"/>
    <lineage>
        <taxon>Bacteria</taxon>
        <taxon>Pseudomonadati</taxon>
        <taxon>Pseudomonadota</taxon>
        <taxon>Alphaproteobacteria</taxon>
        <taxon>Hyphomicrobiales</taxon>
        <taxon>Rhizobiaceae</taxon>
        <taxon>Sinorhizobium/Ensifer group</taxon>
        <taxon>Sinorhizobium</taxon>
    </lineage>
</organism>
<dbReference type="Proteomes" id="UP001233264">
    <property type="component" value="Chromosome"/>
</dbReference>
<dbReference type="GeneID" id="89577147"/>
<dbReference type="Gene3D" id="2.40.160.20">
    <property type="match status" value="1"/>
</dbReference>
<keyword evidence="1 2" id="KW-0732">Signal</keyword>
<evidence type="ECO:0000259" key="3">
    <source>
        <dbReference type="Pfam" id="PF13505"/>
    </source>
</evidence>
<dbReference type="SUPFAM" id="SSF56925">
    <property type="entry name" value="OMPA-like"/>
    <property type="match status" value="1"/>
</dbReference>
<feature type="signal peptide" evidence="2">
    <location>
        <begin position="1"/>
        <end position="36"/>
    </location>
</feature>
<evidence type="ECO:0000313" key="4">
    <source>
        <dbReference type="EMBL" id="WHS95261.1"/>
    </source>
</evidence>
<gene>
    <name evidence="4" type="ORF">PZL22_003036</name>
</gene>
<feature type="chain" id="PRO_5045111969" evidence="2">
    <location>
        <begin position="37"/>
        <end position="291"/>
    </location>
</feature>
<feature type="domain" description="Outer membrane protein beta-barrel" evidence="3">
    <location>
        <begin position="38"/>
        <end position="273"/>
    </location>
</feature>
<dbReference type="InterPro" id="IPR027385">
    <property type="entry name" value="Beta-barrel_OMP"/>
</dbReference>
<proteinExistence type="predicted"/>
<dbReference type="EMBL" id="CP120365">
    <property type="protein sequence ID" value="WHS95261.1"/>
    <property type="molecule type" value="Genomic_DNA"/>
</dbReference>
<evidence type="ECO:0000313" key="5">
    <source>
        <dbReference type="Proteomes" id="UP001233264"/>
    </source>
</evidence>
<accession>A0ABY8TBG9</accession>
<reference evidence="4 5" key="1">
    <citation type="submission" date="2023-03" db="EMBL/GenBank/DDBJ databases">
        <authorList>
            <person name="Menendez E."/>
            <person name="Kaur S."/>
            <person name="Flores-Felix J.D."/>
            <person name="diCenzo G.C."/>
            <person name="Peix A."/>
            <person name="Velazquez E."/>
        </authorList>
    </citation>
    <scope>NUCLEOTIDE SEQUENCE [LARGE SCALE GENOMIC DNA]</scope>
    <source>
        <strain evidence="4 5">CCBAU 71714</strain>
    </source>
</reference>
<evidence type="ECO:0000256" key="2">
    <source>
        <dbReference type="SAM" id="SignalP"/>
    </source>
</evidence>
<name>A0ABY8TBG9_9HYPH</name>
<sequence>MIRQPFKNTLMYWGWGMKKIFRGVAAALLSGTPVYAADVYQPPVEAPFVEQPVEVVEASGWYLRGDVGYAWNDLRGAHYFQGSNSNLVDFDRADVDDSYVLGGGVGYQINSYLRADVTLDYLGESDFNGSTSGGCGVAVNCVSNDVASMSAWSLLANAYVDLGTYGAFTPYVGAGIGGTRVKWGTLRNTSCDVTDPSNCDPTIEHKGESDWRFTYALMAGTSVDLTCNLKADVGYRFRHINGGNMFGYNLNSGPAYDKDIYVHEARAGLRYSFGNNCEAAYVPPAEPIVYK</sequence>
<dbReference type="Pfam" id="PF13505">
    <property type="entry name" value="OMP_b-brl"/>
    <property type="match status" value="1"/>
</dbReference>